<dbReference type="SUPFAM" id="SSF52540">
    <property type="entry name" value="P-loop containing nucleoside triphosphate hydrolases"/>
    <property type="match status" value="1"/>
</dbReference>
<sequence>YLCPIRLATAGLFRCDVSPDMPFLEVSNLCKRFASPEGGEAPVVDVESFSLNAGDLCAMRGESGSGKTTFLHLLAGILRPDAGSIILDGTEVTKLGESARDHLRATAVGYVFQSFNLLQGFTCLENVMLAMAFADEVNEIRAKELLERVGLSHRLGHYPRQLSIGQQQRVALARALANRPKLVLADEPTGNLDPANARRAQSLLRELCNDANAALLLVSHDENVVAGFDQRLDWSDLNRAFAEVMND</sequence>
<proteinExistence type="predicted"/>
<dbReference type="InterPro" id="IPR015854">
    <property type="entry name" value="ABC_transpr_LolD-like"/>
</dbReference>
<evidence type="ECO:0000256" key="2">
    <source>
        <dbReference type="ARBA" id="ARBA00022741"/>
    </source>
</evidence>
<feature type="non-terminal residue" evidence="5">
    <location>
        <position position="1"/>
    </location>
</feature>
<evidence type="ECO:0000256" key="1">
    <source>
        <dbReference type="ARBA" id="ARBA00022448"/>
    </source>
</evidence>
<dbReference type="CDD" id="cd03255">
    <property type="entry name" value="ABC_MJ0796_LolCDE_FtsE"/>
    <property type="match status" value="1"/>
</dbReference>
<dbReference type="PANTHER" id="PTHR24220:SF659">
    <property type="entry name" value="TRANSPORTER, PUTATIVE-RELATED"/>
    <property type="match status" value="1"/>
</dbReference>
<dbReference type="Gene3D" id="3.40.50.300">
    <property type="entry name" value="P-loop containing nucleotide triphosphate hydrolases"/>
    <property type="match status" value="1"/>
</dbReference>
<dbReference type="InterPro" id="IPR003439">
    <property type="entry name" value="ABC_transporter-like_ATP-bd"/>
</dbReference>
<dbReference type="GO" id="GO:0016887">
    <property type="term" value="F:ATP hydrolysis activity"/>
    <property type="evidence" value="ECO:0007669"/>
    <property type="project" value="InterPro"/>
</dbReference>
<dbReference type="AlphaFoldDB" id="A0A382LKH2"/>
<evidence type="ECO:0000259" key="4">
    <source>
        <dbReference type="PROSITE" id="PS50893"/>
    </source>
</evidence>
<gene>
    <name evidence="5" type="ORF">METZ01_LOCUS288581</name>
</gene>
<dbReference type="InterPro" id="IPR017911">
    <property type="entry name" value="MacB-like_ATP-bd"/>
</dbReference>
<reference evidence="5" key="1">
    <citation type="submission" date="2018-05" db="EMBL/GenBank/DDBJ databases">
        <authorList>
            <person name="Lanie J.A."/>
            <person name="Ng W.-L."/>
            <person name="Kazmierczak K.M."/>
            <person name="Andrzejewski T.M."/>
            <person name="Davidsen T.M."/>
            <person name="Wayne K.J."/>
            <person name="Tettelin H."/>
            <person name="Glass J.I."/>
            <person name="Rusch D."/>
            <person name="Podicherti R."/>
            <person name="Tsui H.-C.T."/>
            <person name="Winkler M.E."/>
        </authorList>
    </citation>
    <scope>NUCLEOTIDE SEQUENCE</scope>
</reference>
<organism evidence="5">
    <name type="scientific">marine metagenome</name>
    <dbReference type="NCBI Taxonomy" id="408172"/>
    <lineage>
        <taxon>unclassified sequences</taxon>
        <taxon>metagenomes</taxon>
        <taxon>ecological metagenomes</taxon>
    </lineage>
</organism>
<dbReference type="GO" id="GO:0005524">
    <property type="term" value="F:ATP binding"/>
    <property type="evidence" value="ECO:0007669"/>
    <property type="project" value="UniProtKB-KW"/>
</dbReference>
<dbReference type="InterPro" id="IPR027417">
    <property type="entry name" value="P-loop_NTPase"/>
</dbReference>
<protein>
    <recommendedName>
        <fullName evidence="4">ABC transporter domain-containing protein</fullName>
    </recommendedName>
</protein>
<dbReference type="Pfam" id="PF00005">
    <property type="entry name" value="ABC_tran"/>
    <property type="match status" value="1"/>
</dbReference>
<accession>A0A382LKH2</accession>
<dbReference type="PROSITE" id="PS50893">
    <property type="entry name" value="ABC_TRANSPORTER_2"/>
    <property type="match status" value="1"/>
</dbReference>
<dbReference type="SMART" id="SM00382">
    <property type="entry name" value="AAA"/>
    <property type="match status" value="1"/>
</dbReference>
<dbReference type="PANTHER" id="PTHR24220">
    <property type="entry name" value="IMPORT ATP-BINDING PROTEIN"/>
    <property type="match status" value="1"/>
</dbReference>
<evidence type="ECO:0000313" key="5">
    <source>
        <dbReference type="EMBL" id="SVC35727.1"/>
    </source>
</evidence>
<evidence type="ECO:0000256" key="3">
    <source>
        <dbReference type="ARBA" id="ARBA00022840"/>
    </source>
</evidence>
<dbReference type="GO" id="GO:0022857">
    <property type="term" value="F:transmembrane transporter activity"/>
    <property type="evidence" value="ECO:0007669"/>
    <property type="project" value="TreeGrafter"/>
</dbReference>
<keyword evidence="3" id="KW-0067">ATP-binding</keyword>
<keyword evidence="2" id="KW-0547">Nucleotide-binding</keyword>
<dbReference type="InterPro" id="IPR003593">
    <property type="entry name" value="AAA+_ATPase"/>
</dbReference>
<keyword evidence="1" id="KW-0813">Transport</keyword>
<dbReference type="EMBL" id="UINC01086871">
    <property type="protein sequence ID" value="SVC35727.1"/>
    <property type="molecule type" value="Genomic_DNA"/>
</dbReference>
<dbReference type="GO" id="GO:0005886">
    <property type="term" value="C:plasma membrane"/>
    <property type="evidence" value="ECO:0007669"/>
    <property type="project" value="TreeGrafter"/>
</dbReference>
<feature type="domain" description="ABC transporter" evidence="4">
    <location>
        <begin position="24"/>
        <end position="244"/>
    </location>
</feature>
<name>A0A382LKH2_9ZZZZ</name>